<gene>
    <name evidence="2" type="ORF">K8V00_03140</name>
</gene>
<dbReference type="EMBL" id="DYXG01000027">
    <property type="protein sequence ID" value="HJE96593.1"/>
    <property type="molecule type" value="Genomic_DNA"/>
</dbReference>
<dbReference type="Gene3D" id="2.60.40.1080">
    <property type="match status" value="2"/>
</dbReference>
<evidence type="ECO:0000313" key="2">
    <source>
        <dbReference type="EMBL" id="HJE96593.1"/>
    </source>
</evidence>
<dbReference type="InterPro" id="IPR008964">
    <property type="entry name" value="Invasin/intimin_cell_adhesion"/>
</dbReference>
<dbReference type="SUPFAM" id="SSF49373">
    <property type="entry name" value="Invasin/intimin cell-adhesion fragments"/>
    <property type="match status" value="2"/>
</dbReference>
<dbReference type="SMART" id="SM00635">
    <property type="entry name" value="BID_2"/>
    <property type="match status" value="2"/>
</dbReference>
<dbReference type="Proteomes" id="UP000707535">
    <property type="component" value="Unassembled WGS sequence"/>
</dbReference>
<organism evidence="2 3">
    <name type="scientific">Ligilactobacillus acidipiscis</name>
    <dbReference type="NCBI Taxonomy" id="89059"/>
    <lineage>
        <taxon>Bacteria</taxon>
        <taxon>Bacillati</taxon>
        <taxon>Bacillota</taxon>
        <taxon>Bacilli</taxon>
        <taxon>Lactobacillales</taxon>
        <taxon>Lactobacillaceae</taxon>
        <taxon>Ligilactobacillus</taxon>
    </lineage>
</organism>
<sequence length="256" mass="26532">MAEDRSEQYLKAVKDDQVVNVGAKGTKSVDIIGEQPNTKIPKGKYKTAFDNTADKNLSEIASELVDVDEFTTLSISVTGVSLDNTTLSLETGKTATLKATVSPANATNKSYGWSSSDASLATVDNAGKVTTLKAGTVKITVKTADGAKTAICTITITDPVVHVTGIDLDKATLEVEEGASATLKANVHPTEATNKAVAWKSDDTATVTVDSAGKLTGVKAKAEPVNITVTTKDGSKTAQCAVTVKAKAEEPPTEGE</sequence>
<comment type="caution">
    <text evidence="2">The sequence shown here is derived from an EMBL/GenBank/DDBJ whole genome shotgun (WGS) entry which is preliminary data.</text>
</comment>
<evidence type="ECO:0000259" key="1">
    <source>
        <dbReference type="SMART" id="SM00635"/>
    </source>
</evidence>
<proteinExistence type="predicted"/>
<reference evidence="2" key="2">
    <citation type="submission" date="2021-09" db="EMBL/GenBank/DDBJ databases">
        <authorList>
            <person name="Gilroy R."/>
        </authorList>
    </citation>
    <scope>NUCLEOTIDE SEQUENCE</scope>
    <source>
        <strain evidence="2">CHK174-6876</strain>
    </source>
</reference>
<dbReference type="Pfam" id="PF02368">
    <property type="entry name" value="Big_2"/>
    <property type="match status" value="2"/>
</dbReference>
<name>A0A921K038_9LACO</name>
<reference evidence="2" key="1">
    <citation type="journal article" date="2021" name="PeerJ">
        <title>Extensive microbial diversity within the chicken gut microbiome revealed by metagenomics and culture.</title>
        <authorList>
            <person name="Gilroy R."/>
            <person name="Ravi A."/>
            <person name="Getino M."/>
            <person name="Pursley I."/>
            <person name="Horton D.L."/>
            <person name="Alikhan N.F."/>
            <person name="Baker D."/>
            <person name="Gharbi K."/>
            <person name="Hall N."/>
            <person name="Watson M."/>
            <person name="Adriaenssens E.M."/>
            <person name="Foster-Nyarko E."/>
            <person name="Jarju S."/>
            <person name="Secka A."/>
            <person name="Antonio M."/>
            <person name="Oren A."/>
            <person name="Chaudhuri R.R."/>
            <person name="La Ragione R."/>
            <person name="Hildebrand F."/>
            <person name="Pallen M.J."/>
        </authorList>
    </citation>
    <scope>NUCLEOTIDE SEQUENCE</scope>
    <source>
        <strain evidence="2">CHK174-6876</strain>
    </source>
</reference>
<accession>A0A921K038</accession>
<dbReference type="AlphaFoldDB" id="A0A921K038"/>
<feature type="domain" description="BIG2" evidence="1">
    <location>
        <begin position="162"/>
        <end position="241"/>
    </location>
</feature>
<dbReference type="InterPro" id="IPR003343">
    <property type="entry name" value="Big_2"/>
</dbReference>
<evidence type="ECO:0000313" key="3">
    <source>
        <dbReference type="Proteomes" id="UP000707535"/>
    </source>
</evidence>
<protein>
    <submittedName>
        <fullName evidence="2">Ig-like domain-containing protein</fullName>
    </submittedName>
</protein>
<feature type="domain" description="BIG2" evidence="1">
    <location>
        <begin position="76"/>
        <end position="153"/>
    </location>
</feature>